<dbReference type="EMBL" id="JABBPG010000001">
    <property type="protein sequence ID" value="NOU49176.1"/>
    <property type="molecule type" value="Genomic_DNA"/>
</dbReference>
<evidence type="ECO:0000256" key="2">
    <source>
        <dbReference type="PIRSR" id="PIRSR011396-2"/>
    </source>
</evidence>
<dbReference type="PIRSF" id="PIRSF011396">
    <property type="entry name" value="Trp_halogenase"/>
    <property type="match status" value="1"/>
</dbReference>
<dbReference type="PANTHER" id="PTHR43747">
    <property type="entry name" value="FAD-BINDING PROTEIN"/>
    <property type="match status" value="1"/>
</dbReference>
<dbReference type="PANTHER" id="PTHR43747:SF4">
    <property type="entry name" value="FLAVIN-DEPENDENT TRYPTOPHAN HALOGENASE"/>
    <property type="match status" value="1"/>
</dbReference>
<feature type="active site" evidence="1">
    <location>
        <position position="80"/>
    </location>
</feature>
<dbReference type="AlphaFoldDB" id="A0A849V7H3"/>
<proteinExistence type="predicted"/>
<dbReference type="InterPro" id="IPR036188">
    <property type="entry name" value="FAD/NAD-bd_sf"/>
</dbReference>
<feature type="binding site" evidence="2">
    <location>
        <position position="186"/>
    </location>
    <ligand>
        <name>FAD</name>
        <dbReference type="ChEBI" id="CHEBI:57692"/>
    </ligand>
</feature>
<evidence type="ECO:0000256" key="1">
    <source>
        <dbReference type="PIRSR" id="PIRSR011396-1"/>
    </source>
</evidence>
<dbReference type="Gene3D" id="3.50.50.60">
    <property type="entry name" value="FAD/NAD(P)-binding domain"/>
    <property type="match status" value="1"/>
</dbReference>
<dbReference type="GO" id="GO:0004497">
    <property type="term" value="F:monooxygenase activity"/>
    <property type="evidence" value="ECO:0007669"/>
    <property type="project" value="InterPro"/>
</dbReference>
<sequence>MAQTKQIKRVLIVGGGSAGWLTACVLAATHSHEVEITLIESANIATIGVGEGTWPTMRNTLEKIGITEGEFIQRCDASFKQGSEFVNWAKAQNHSYYHPFSLPVGFEQDIDMVSPWLTVKDKVDFAHAVSAQAYWCDENKAPRLPSDIQFAGKANYGYHLNADKFAKLLKEHATERLGVKLIVDDVCKVLGDNDGDILAVTSIDHGQITADLFIDCTGSKSLLLGEHFKVSWLSQKHILKNDSAVAVQVMHSDEQAKIASCTKSTAQPYGWIWDIALPTRRGIGYTFASEYCDFDTAKLQLANYITDQGLEAPAPSTFKEIKFNPGFREKLWHNNCVAIGMSAGFLEPLEASALVMIELSAQYLIDNFPKTHSMMNVVANRFNAKFVYRWHRIIDFLKLHYVLSSRDDTAYWQTMRAEHIPQTLQELLLLWQYQPPKHSDLDHIDEVFSAASYQYVLFGMGFSSTLYQSAWSDQINHEVINTLFKQVTQNAQRGLGTLPTNRDLLTNITKFGISTI</sequence>
<dbReference type="Pfam" id="PF04820">
    <property type="entry name" value="Trp_halogenase"/>
    <property type="match status" value="1"/>
</dbReference>
<dbReference type="GO" id="GO:0000166">
    <property type="term" value="F:nucleotide binding"/>
    <property type="evidence" value="ECO:0007669"/>
    <property type="project" value="UniProtKB-KW"/>
</dbReference>
<keyword evidence="4" id="KW-1185">Reference proteome</keyword>
<dbReference type="SUPFAM" id="SSF51905">
    <property type="entry name" value="FAD/NAD(P)-binding domain"/>
    <property type="match status" value="1"/>
</dbReference>
<comment type="caution">
    <text evidence="3">The sequence shown here is derived from an EMBL/GenBank/DDBJ whole genome shotgun (WGS) entry which is preliminary data.</text>
</comment>
<protein>
    <submittedName>
        <fullName evidence="3">Tryptophan 7-halogenase</fullName>
    </submittedName>
</protein>
<name>A0A849V7H3_9GAMM</name>
<keyword evidence="2" id="KW-0274">FAD</keyword>
<dbReference type="PROSITE" id="PS51257">
    <property type="entry name" value="PROKAR_LIPOPROTEIN"/>
    <property type="match status" value="1"/>
</dbReference>
<dbReference type="RefSeq" id="WP_171624269.1">
    <property type="nucleotide sequence ID" value="NZ_JABBPG010000001.1"/>
</dbReference>
<gene>
    <name evidence="3" type="ORF">HG263_01235</name>
</gene>
<dbReference type="InterPro" id="IPR006905">
    <property type="entry name" value="Flavin_halogenase"/>
</dbReference>
<evidence type="ECO:0000313" key="4">
    <source>
        <dbReference type="Proteomes" id="UP000586305"/>
    </source>
</evidence>
<keyword evidence="2" id="KW-0547">Nucleotide-binding</keyword>
<keyword evidence="2" id="KW-0285">Flavoprotein</keyword>
<dbReference type="InterPro" id="IPR033856">
    <property type="entry name" value="Trp_halogen"/>
</dbReference>
<feature type="binding site" evidence="2">
    <location>
        <begin position="15"/>
        <end position="18"/>
    </location>
    <ligand>
        <name>FAD</name>
        <dbReference type="ChEBI" id="CHEBI:57692"/>
    </ligand>
</feature>
<accession>A0A849V7H3</accession>
<feature type="binding site" evidence="2">
    <location>
        <position position="350"/>
    </location>
    <ligand>
        <name>FAD</name>
        <dbReference type="ChEBI" id="CHEBI:57692"/>
    </ligand>
</feature>
<feature type="binding site" evidence="2">
    <location>
        <position position="80"/>
    </location>
    <ligand>
        <name>7-chloro-L-tryptophan</name>
        <dbReference type="ChEBI" id="CHEBI:58713"/>
    </ligand>
</feature>
<reference evidence="3 4" key="1">
    <citation type="submission" date="2020-04" db="EMBL/GenBank/DDBJ databases">
        <title>Pseudoalteromonas caenipelagi sp. nov., isolated from a tidal flat.</title>
        <authorList>
            <person name="Park S."/>
            <person name="Yoon J.-H."/>
        </authorList>
    </citation>
    <scope>NUCLEOTIDE SEQUENCE [LARGE SCALE GENOMIC DNA]</scope>
    <source>
        <strain evidence="3 4">JBTF-M23</strain>
    </source>
</reference>
<dbReference type="InterPro" id="IPR050816">
    <property type="entry name" value="Flavin-dep_Halogenase_NPB"/>
</dbReference>
<evidence type="ECO:0000313" key="3">
    <source>
        <dbReference type="EMBL" id="NOU49176.1"/>
    </source>
</evidence>
<dbReference type="Proteomes" id="UP000586305">
    <property type="component" value="Unassembled WGS sequence"/>
</dbReference>
<organism evidence="3 4">
    <name type="scientific">Pseudoalteromonas caenipelagi</name>
    <dbReference type="NCBI Taxonomy" id="2726988"/>
    <lineage>
        <taxon>Bacteria</taxon>
        <taxon>Pseudomonadati</taxon>
        <taxon>Pseudomonadota</taxon>
        <taxon>Gammaproteobacteria</taxon>
        <taxon>Alteromonadales</taxon>
        <taxon>Pseudoalteromonadaceae</taxon>
        <taxon>Pseudoalteromonas</taxon>
    </lineage>
</organism>